<evidence type="ECO:0000313" key="3">
    <source>
        <dbReference type="EMBL" id="ATL69170.1"/>
    </source>
</evidence>
<keyword evidence="2" id="KW-0472">Membrane</keyword>
<feature type="transmembrane region" description="Helical" evidence="2">
    <location>
        <begin position="7"/>
        <end position="27"/>
    </location>
</feature>
<reference evidence="3 4" key="1">
    <citation type="submission" date="2017-10" db="EMBL/GenBank/DDBJ databases">
        <title>Comparative genomics between pathogenic Norcardia.</title>
        <authorList>
            <person name="Zeng L."/>
        </authorList>
    </citation>
    <scope>NUCLEOTIDE SEQUENCE [LARGE SCALE GENOMIC DNA]</scope>
    <source>
        <strain evidence="3 4">NC_YFY_NT001</strain>
    </source>
</reference>
<protein>
    <submittedName>
        <fullName evidence="3">Uncharacterized protein</fullName>
    </submittedName>
</protein>
<evidence type="ECO:0000256" key="1">
    <source>
        <dbReference type="SAM" id="MobiDB-lite"/>
    </source>
</evidence>
<dbReference type="RefSeq" id="WP_098696211.1">
    <property type="nucleotide sequence ID" value="NZ_CP023778.1"/>
</dbReference>
<organism evidence="3 4">
    <name type="scientific">Nocardia terpenica</name>
    <dbReference type="NCBI Taxonomy" id="455432"/>
    <lineage>
        <taxon>Bacteria</taxon>
        <taxon>Bacillati</taxon>
        <taxon>Actinomycetota</taxon>
        <taxon>Actinomycetes</taxon>
        <taxon>Mycobacteriales</taxon>
        <taxon>Nocardiaceae</taxon>
        <taxon>Nocardia</taxon>
    </lineage>
</organism>
<feature type="region of interest" description="Disordered" evidence="1">
    <location>
        <begin position="58"/>
        <end position="78"/>
    </location>
</feature>
<keyword evidence="2" id="KW-1133">Transmembrane helix</keyword>
<dbReference type="AlphaFoldDB" id="A0A291RPD5"/>
<proteinExistence type="predicted"/>
<name>A0A291RPD5_9NOCA</name>
<keyword evidence="2" id="KW-0812">Transmembrane</keyword>
<evidence type="ECO:0000256" key="2">
    <source>
        <dbReference type="SAM" id="Phobius"/>
    </source>
</evidence>
<evidence type="ECO:0000313" key="4">
    <source>
        <dbReference type="Proteomes" id="UP000221961"/>
    </source>
</evidence>
<accession>A0A291RPD5</accession>
<gene>
    <name evidence="3" type="ORF">CRH09_26315</name>
</gene>
<feature type="compositionally biased region" description="Basic and acidic residues" evidence="1">
    <location>
        <begin position="64"/>
        <end position="78"/>
    </location>
</feature>
<dbReference type="KEGG" id="ntp:CRH09_26315"/>
<dbReference type="GeneID" id="88360845"/>
<dbReference type="EMBL" id="CP023778">
    <property type="protein sequence ID" value="ATL69170.1"/>
    <property type="molecule type" value="Genomic_DNA"/>
</dbReference>
<sequence>MSAIKLIGLRVGVLGLLVVVTDLLLPNTICRDLAVLLGQAAVEWLLLGPDAVSQRPPRRRRAFVRGEESQRRAGGDDE</sequence>
<dbReference type="Proteomes" id="UP000221961">
    <property type="component" value="Chromosome"/>
</dbReference>